<evidence type="ECO:0000313" key="1">
    <source>
        <dbReference type="EMBL" id="KAA6373023.1"/>
    </source>
</evidence>
<reference evidence="1 2" key="1">
    <citation type="submission" date="2019-03" db="EMBL/GenBank/DDBJ databases">
        <title>Single cell metagenomics reveals metabolic interactions within the superorganism composed of flagellate Streblomastix strix and complex community of Bacteroidetes bacteria on its surface.</title>
        <authorList>
            <person name="Treitli S.C."/>
            <person name="Kolisko M."/>
            <person name="Husnik F."/>
            <person name="Keeling P."/>
            <person name="Hampl V."/>
        </authorList>
    </citation>
    <scope>NUCLEOTIDE SEQUENCE [LARGE SCALE GENOMIC DNA]</scope>
    <source>
        <strain evidence="1">ST1C</strain>
    </source>
</reference>
<dbReference type="Proteomes" id="UP000324800">
    <property type="component" value="Unassembled WGS sequence"/>
</dbReference>
<sequence>MNSMHYICGDTDSMTWAISGNPEVVEGYRQNQYKQLLGVRYEAEGSACIALAPKIHYIYNPLPNEIEKITIII</sequence>
<dbReference type="EMBL" id="SNRW01013080">
    <property type="protein sequence ID" value="KAA6373023.1"/>
    <property type="molecule type" value="Genomic_DNA"/>
</dbReference>
<name>A0A5J4URP3_9EUKA</name>
<protein>
    <submittedName>
        <fullName evidence="1">Uncharacterized protein</fullName>
    </submittedName>
</protein>
<organism evidence="1 2">
    <name type="scientific">Streblomastix strix</name>
    <dbReference type="NCBI Taxonomy" id="222440"/>
    <lineage>
        <taxon>Eukaryota</taxon>
        <taxon>Metamonada</taxon>
        <taxon>Preaxostyla</taxon>
        <taxon>Oxymonadida</taxon>
        <taxon>Streblomastigidae</taxon>
        <taxon>Streblomastix</taxon>
    </lineage>
</organism>
<gene>
    <name evidence="1" type="ORF">EZS28_031450</name>
</gene>
<evidence type="ECO:0000313" key="2">
    <source>
        <dbReference type="Proteomes" id="UP000324800"/>
    </source>
</evidence>
<dbReference type="AlphaFoldDB" id="A0A5J4URP3"/>
<accession>A0A5J4URP3</accession>
<comment type="caution">
    <text evidence="1">The sequence shown here is derived from an EMBL/GenBank/DDBJ whole genome shotgun (WGS) entry which is preliminary data.</text>
</comment>
<proteinExistence type="predicted"/>